<name>A0A1G6VFJ7_9PSEU</name>
<feature type="transmembrane region" description="Helical" evidence="1">
    <location>
        <begin position="42"/>
        <end position="62"/>
    </location>
</feature>
<keyword evidence="1" id="KW-0812">Transmembrane</keyword>
<protein>
    <submittedName>
        <fullName evidence="2">Uncharacterized protein</fullName>
    </submittedName>
</protein>
<dbReference type="RefSeq" id="WP_091454622.1">
    <property type="nucleotide sequence ID" value="NZ_FMZZ01000012.1"/>
</dbReference>
<feature type="transmembrane region" description="Helical" evidence="1">
    <location>
        <begin position="68"/>
        <end position="92"/>
    </location>
</feature>
<dbReference type="InterPro" id="IPR057702">
    <property type="entry name" value="DUF7942"/>
</dbReference>
<feature type="transmembrane region" description="Helical" evidence="1">
    <location>
        <begin position="14"/>
        <end position="35"/>
    </location>
</feature>
<dbReference type="AlphaFoldDB" id="A0A1G6VFJ7"/>
<keyword evidence="1" id="KW-1133">Transmembrane helix</keyword>
<dbReference type="Pfam" id="PF25637">
    <property type="entry name" value="DUF7942"/>
    <property type="match status" value="1"/>
</dbReference>
<reference evidence="3" key="1">
    <citation type="submission" date="2016-10" db="EMBL/GenBank/DDBJ databases">
        <authorList>
            <person name="Varghese N."/>
            <person name="Submissions S."/>
        </authorList>
    </citation>
    <scope>NUCLEOTIDE SEQUENCE [LARGE SCALE GENOMIC DNA]</scope>
    <source>
        <strain evidence="3">IBRC-M 10403</strain>
    </source>
</reference>
<organism evidence="2 3">
    <name type="scientific">Actinokineospora iranica</name>
    <dbReference type="NCBI Taxonomy" id="1271860"/>
    <lineage>
        <taxon>Bacteria</taxon>
        <taxon>Bacillati</taxon>
        <taxon>Actinomycetota</taxon>
        <taxon>Actinomycetes</taxon>
        <taxon>Pseudonocardiales</taxon>
        <taxon>Pseudonocardiaceae</taxon>
        <taxon>Actinokineospora</taxon>
    </lineage>
</organism>
<evidence type="ECO:0000256" key="1">
    <source>
        <dbReference type="SAM" id="Phobius"/>
    </source>
</evidence>
<evidence type="ECO:0000313" key="3">
    <source>
        <dbReference type="Proteomes" id="UP000199501"/>
    </source>
</evidence>
<proteinExistence type="predicted"/>
<keyword evidence="3" id="KW-1185">Reference proteome</keyword>
<gene>
    <name evidence="2" type="ORF">SAMN05216174_112119</name>
</gene>
<evidence type="ECO:0000313" key="2">
    <source>
        <dbReference type="EMBL" id="SDD52422.1"/>
    </source>
</evidence>
<dbReference type="NCBIfam" id="NF046119">
    <property type="entry name" value="memb_SCO4225"/>
    <property type="match status" value="1"/>
</dbReference>
<sequence>MSGWSNQRAARKVALGYLVVVIVVFAAVAVVLAVLDGPDASFAPVVAVGVTLPTSLVIVLLPEMGEPWNGIAGSAALVGAALFQAWLLWLFFRGRRGLAQ</sequence>
<dbReference type="EMBL" id="FMZZ01000012">
    <property type="protein sequence ID" value="SDD52422.1"/>
    <property type="molecule type" value="Genomic_DNA"/>
</dbReference>
<dbReference type="OrthoDB" id="9950333at2"/>
<keyword evidence="1" id="KW-0472">Membrane</keyword>
<dbReference type="Proteomes" id="UP000199501">
    <property type="component" value="Unassembled WGS sequence"/>
</dbReference>
<accession>A0A1G6VFJ7</accession>